<evidence type="ECO:0000256" key="1">
    <source>
        <dbReference type="SAM" id="MobiDB-lite"/>
    </source>
</evidence>
<feature type="compositionally biased region" description="Low complexity" evidence="1">
    <location>
        <begin position="38"/>
        <end position="47"/>
    </location>
</feature>
<protein>
    <recommendedName>
        <fullName evidence="5">Secreted protein</fullName>
    </recommendedName>
</protein>
<gene>
    <name evidence="3" type="ORF">ACFQ11_19470</name>
</gene>
<feature type="chain" id="PRO_5046911883" description="Secreted protein" evidence="2">
    <location>
        <begin position="28"/>
        <end position="167"/>
    </location>
</feature>
<feature type="compositionally biased region" description="Low complexity" evidence="1">
    <location>
        <begin position="66"/>
        <end position="93"/>
    </location>
</feature>
<evidence type="ECO:0008006" key="5">
    <source>
        <dbReference type="Google" id="ProtNLM"/>
    </source>
</evidence>
<feature type="region of interest" description="Disordered" evidence="1">
    <location>
        <begin position="38"/>
        <end position="97"/>
    </location>
</feature>
<comment type="caution">
    <text evidence="3">The sequence shown here is derived from an EMBL/GenBank/DDBJ whole genome shotgun (WGS) entry which is preliminary data.</text>
</comment>
<feature type="signal peptide" evidence="2">
    <location>
        <begin position="1"/>
        <end position="27"/>
    </location>
</feature>
<reference evidence="4" key="1">
    <citation type="journal article" date="2019" name="Int. J. Syst. Evol. Microbiol.">
        <title>The Global Catalogue of Microorganisms (GCM) 10K type strain sequencing project: providing services to taxonomists for standard genome sequencing and annotation.</title>
        <authorList>
            <consortium name="The Broad Institute Genomics Platform"/>
            <consortium name="The Broad Institute Genome Sequencing Center for Infectious Disease"/>
            <person name="Wu L."/>
            <person name="Ma J."/>
        </authorList>
    </citation>
    <scope>NUCLEOTIDE SEQUENCE [LARGE SCALE GENOMIC DNA]</scope>
    <source>
        <strain evidence="4">JCM 31202</strain>
    </source>
</reference>
<evidence type="ECO:0000313" key="3">
    <source>
        <dbReference type="EMBL" id="MFD0902588.1"/>
    </source>
</evidence>
<name>A0ABW3EQG2_9ACTN</name>
<keyword evidence="2" id="KW-0732">Signal</keyword>
<proteinExistence type="predicted"/>
<evidence type="ECO:0000256" key="2">
    <source>
        <dbReference type="SAM" id="SignalP"/>
    </source>
</evidence>
<sequence length="167" mass="17716">MRIRFATAWCTATLAGLTVSWWGVQHAVGGTALGDAPAAAVPARTGRPPAPQSPPASSPAKRETLAPSPSRTPASPSATPTAGRSAAPPGASSEGRLRTFTLKSGRVVLEVHEYGARLVSASPERGFTVREWRREEWLRVDLTDGEHGSAVFATWNGHPTLVEVHEY</sequence>
<dbReference type="Proteomes" id="UP001596972">
    <property type="component" value="Unassembled WGS sequence"/>
</dbReference>
<feature type="compositionally biased region" description="Pro residues" evidence="1">
    <location>
        <begin position="48"/>
        <end position="57"/>
    </location>
</feature>
<organism evidence="3 4">
    <name type="scientific">Actinomadura sediminis</name>
    <dbReference type="NCBI Taxonomy" id="1038904"/>
    <lineage>
        <taxon>Bacteria</taxon>
        <taxon>Bacillati</taxon>
        <taxon>Actinomycetota</taxon>
        <taxon>Actinomycetes</taxon>
        <taxon>Streptosporangiales</taxon>
        <taxon>Thermomonosporaceae</taxon>
        <taxon>Actinomadura</taxon>
    </lineage>
</organism>
<accession>A0ABW3EQG2</accession>
<evidence type="ECO:0000313" key="4">
    <source>
        <dbReference type="Proteomes" id="UP001596972"/>
    </source>
</evidence>
<dbReference type="EMBL" id="JBHTJA010000038">
    <property type="protein sequence ID" value="MFD0902588.1"/>
    <property type="molecule type" value="Genomic_DNA"/>
</dbReference>
<dbReference type="RefSeq" id="WP_378300518.1">
    <property type="nucleotide sequence ID" value="NZ_JBHTJA010000038.1"/>
</dbReference>
<keyword evidence="4" id="KW-1185">Reference proteome</keyword>